<evidence type="ECO:0000313" key="1">
    <source>
        <dbReference type="EMBL" id="KAB8181558.1"/>
    </source>
</evidence>
<dbReference type="EMBL" id="VDLX02000045">
    <property type="protein sequence ID" value="KAB8181558.1"/>
    <property type="molecule type" value="Genomic_DNA"/>
</dbReference>
<gene>
    <name evidence="1" type="ORF">FH608_050895</name>
</gene>
<evidence type="ECO:0000313" key="2">
    <source>
        <dbReference type="Proteomes" id="UP000312512"/>
    </source>
</evidence>
<comment type="caution">
    <text evidence="1">The sequence shown here is derived from an EMBL/GenBank/DDBJ whole genome shotgun (WGS) entry which is preliminary data.</text>
</comment>
<name>A0A5C4USG7_9ACTN</name>
<accession>A0A5C4USG7</accession>
<protein>
    <submittedName>
        <fullName evidence="1">Uncharacterized protein</fullName>
    </submittedName>
</protein>
<dbReference type="AlphaFoldDB" id="A0A5C4USG7"/>
<sequence>MIEAGRDCTEVVTLLAAVSLAPARAGFKMRRAGASYRPARPHSSRMAVGLGYSCTRSGGGRRNRQVGLVAVWIRLGHARARSARARAGQPAMSANWPGW</sequence>
<keyword evidence="2" id="KW-1185">Reference proteome</keyword>
<dbReference type="OrthoDB" id="9809524at2"/>
<proteinExistence type="predicted"/>
<organism evidence="1 2">
    <name type="scientific">Nonomuraea phyllanthi</name>
    <dbReference type="NCBI Taxonomy" id="2219224"/>
    <lineage>
        <taxon>Bacteria</taxon>
        <taxon>Bacillati</taxon>
        <taxon>Actinomycetota</taxon>
        <taxon>Actinomycetes</taxon>
        <taxon>Streptosporangiales</taxon>
        <taxon>Streptosporangiaceae</taxon>
        <taxon>Nonomuraea</taxon>
    </lineage>
</organism>
<reference evidence="1 2" key="1">
    <citation type="submission" date="2019-10" db="EMBL/GenBank/DDBJ databases">
        <title>Nonomuraea sp. nov., isolated from Phyllanthus amarus.</title>
        <authorList>
            <person name="Klykleung N."/>
            <person name="Tanasupawat S."/>
        </authorList>
    </citation>
    <scope>NUCLEOTIDE SEQUENCE [LARGE SCALE GENOMIC DNA]</scope>
    <source>
        <strain evidence="1 2">PA1-10</strain>
    </source>
</reference>
<dbReference type="Proteomes" id="UP000312512">
    <property type="component" value="Unassembled WGS sequence"/>
</dbReference>